<keyword evidence="4" id="KW-0479">Metal-binding</keyword>
<comment type="cofactor">
    <cofactor evidence="1">
        <name>[4Fe-4S] cluster</name>
        <dbReference type="ChEBI" id="CHEBI:49883"/>
    </cofactor>
</comment>
<dbReference type="InterPro" id="IPR013984">
    <property type="entry name" value="Ald_Fedxn_OxRdtase_dom2"/>
</dbReference>
<evidence type="ECO:0000256" key="6">
    <source>
        <dbReference type="ARBA" id="ARBA00023004"/>
    </source>
</evidence>
<evidence type="ECO:0000313" key="11">
    <source>
        <dbReference type="Proteomes" id="UP000321408"/>
    </source>
</evidence>
<keyword evidence="3" id="KW-0004">4Fe-4S</keyword>
<dbReference type="InterPro" id="IPR036021">
    <property type="entry name" value="Tungsten_al_ferr_oxy-like_C"/>
</dbReference>
<dbReference type="Gene3D" id="3.60.9.10">
    <property type="entry name" value="Aldehyde ferredoxin oxidoreductase, N-terminal domain"/>
    <property type="match status" value="1"/>
</dbReference>
<proteinExistence type="inferred from homology"/>
<dbReference type="PANTHER" id="PTHR30038:SF0">
    <property type="entry name" value="TUNGSTEN-CONTAINING ALDEHYDE FERREDOXIN OXIDOREDUCTASE"/>
    <property type="match status" value="1"/>
</dbReference>
<dbReference type="Pfam" id="PF01314">
    <property type="entry name" value="AFOR_C"/>
    <property type="match status" value="1"/>
</dbReference>
<dbReference type="Gene3D" id="1.10.569.10">
    <property type="entry name" value="Aldehyde Ferredoxin Oxidoreductase Protein, subunit A, domain 2"/>
    <property type="match status" value="1"/>
</dbReference>
<dbReference type="GO" id="GO:0009055">
    <property type="term" value="F:electron transfer activity"/>
    <property type="evidence" value="ECO:0007669"/>
    <property type="project" value="InterPro"/>
</dbReference>
<dbReference type="GO" id="GO:0033726">
    <property type="term" value="F:aldehyde ferredoxin oxidoreductase activity"/>
    <property type="evidence" value="ECO:0007669"/>
    <property type="project" value="UniProtKB-EC"/>
</dbReference>
<dbReference type="EMBL" id="CP042905">
    <property type="protein sequence ID" value="QEE14524.1"/>
    <property type="molecule type" value="Genomic_DNA"/>
</dbReference>
<evidence type="ECO:0000256" key="5">
    <source>
        <dbReference type="ARBA" id="ARBA00023002"/>
    </source>
</evidence>
<dbReference type="SMART" id="SM00790">
    <property type="entry name" value="AFOR_N"/>
    <property type="match status" value="1"/>
</dbReference>
<dbReference type="RefSeq" id="WP_147661477.1">
    <property type="nucleotide sequence ID" value="NZ_CP042905.2"/>
</dbReference>
<dbReference type="InterPro" id="IPR001203">
    <property type="entry name" value="OxRdtase_Ald_Fedxn_C"/>
</dbReference>
<reference evidence="10 11" key="1">
    <citation type="journal article" date="2020" name="Nature">
        <title>Isolation of an archaeon at the prokaryote-eukaryote interface.</title>
        <authorList>
            <person name="Imachi H."/>
            <person name="Nobu M.K."/>
            <person name="Nakahara N."/>
            <person name="Morono Y."/>
            <person name="Ogawara M."/>
            <person name="Takaki Y."/>
            <person name="Takano Y."/>
            <person name="Uematsu K."/>
            <person name="Ikuta T."/>
            <person name="Ito M."/>
            <person name="Matsui Y."/>
            <person name="Miyazaki M."/>
            <person name="Murata K."/>
            <person name="Saito Y."/>
            <person name="Sakai S."/>
            <person name="Song C."/>
            <person name="Tasumi E."/>
            <person name="Yamanaka Y."/>
            <person name="Yamaguchi T."/>
            <person name="Kamagata Y."/>
            <person name="Tamaki H."/>
            <person name="Takai K."/>
        </authorList>
    </citation>
    <scope>NUCLEOTIDE SEQUENCE [LARGE SCALE GENOMIC DNA]</scope>
    <source>
        <strain evidence="10 11">MK-D1</strain>
    </source>
</reference>
<protein>
    <submittedName>
        <fullName evidence="10">Aldehyde ferredoxin oxidoreductase family protein</fullName>
    </submittedName>
</protein>
<reference evidence="10 11" key="2">
    <citation type="journal article" date="2024" name="Int. J. Syst. Evol. Microbiol.">
        <title>Promethearchaeum syntrophicum gen. nov., sp. nov., an anaerobic, obligately syntrophic archaeon, the first isolate of the lineage 'Asgard' archaea, and proposal of the new archaeal phylum Promethearchaeota phyl. nov. and kingdom Promethearchaeati regn. nov.</title>
        <authorList>
            <person name="Imachi H."/>
            <person name="Nobu M.K."/>
            <person name="Kato S."/>
            <person name="Takaki Y."/>
            <person name="Miyazaki M."/>
            <person name="Miyata M."/>
            <person name="Ogawara M."/>
            <person name="Saito Y."/>
            <person name="Sakai S."/>
            <person name="Tahara Y.O."/>
            <person name="Takano Y."/>
            <person name="Tasumi E."/>
            <person name="Uematsu K."/>
            <person name="Yoshimura T."/>
            <person name="Itoh T."/>
            <person name="Ohkuma M."/>
            <person name="Takai K."/>
        </authorList>
    </citation>
    <scope>NUCLEOTIDE SEQUENCE [LARGE SCALE GENOMIC DNA]</scope>
    <source>
        <strain evidence="10 11">MK-D1</strain>
    </source>
</reference>
<organism evidence="10 11">
    <name type="scientific">Promethearchaeum syntrophicum</name>
    <dbReference type="NCBI Taxonomy" id="2594042"/>
    <lineage>
        <taxon>Archaea</taxon>
        <taxon>Promethearchaeati</taxon>
        <taxon>Promethearchaeota</taxon>
        <taxon>Promethearchaeia</taxon>
        <taxon>Promethearchaeales</taxon>
        <taxon>Promethearchaeaceae</taxon>
        <taxon>Promethearchaeum</taxon>
    </lineage>
</organism>
<keyword evidence="6" id="KW-0408">Iron</keyword>
<keyword evidence="7" id="KW-0411">Iron-sulfur</keyword>
<accession>A0A5B9D607</accession>
<dbReference type="PANTHER" id="PTHR30038">
    <property type="entry name" value="ALDEHYDE FERREDOXIN OXIDOREDUCTASE"/>
    <property type="match status" value="1"/>
</dbReference>
<dbReference type="SUPFAM" id="SSF56228">
    <property type="entry name" value="Aldehyde ferredoxin oxidoreductase, N-terminal domain"/>
    <property type="match status" value="1"/>
</dbReference>
<dbReference type="InterPro" id="IPR013983">
    <property type="entry name" value="Ald_Fedxn_OxRdtase_N"/>
</dbReference>
<evidence type="ECO:0000256" key="1">
    <source>
        <dbReference type="ARBA" id="ARBA00001966"/>
    </source>
</evidence>
<comment type="similarity">
    <text evidence="2">Belongs to the AOR/FOR family.</text>
</comment>
<evidence type="ECO:0000259" key="9">
    <source>
        <dbReference type="SMART" id="SM00790"/>
    </source>
</evidence>
<evidence type="ECO:0000256" key="8">
    <source>
        <dbReference type="ARBA" id="ARBA00049934"/>
    </source>
</evidence>
<dbReference type="GeneID" id="41328340"/>
<evidence type="ECO:0000313" key="10">
    <source>
        <dbReference type="EMBL" id="QEE14524.1"/>
    </source>
</evidence>
<dbReference type="GO" id="GO:0046872">
    <property type="term" value="F:metal ion binding"/>
    <property type="evidence" value="ECO:0007669"/>
    <property type="project" value="UniProtKB-KW"/>
</dbReference>
<evidence type="ECO:0000256" key="3">
    <source>
        <dbReference type="ARBA" id="ARBA00022485"/>
    </source>
</evidence>
<dbReference type="Pfam" id="PF02730">
    <property type="entry name" value="AFOR_N"/>
    <property type="match status" value="1"/>
</dbReference>
<dbReference type="InterPro" id="IPR051919">
    <property type="entry name" value="W-dependent_AOR"/>
</dbReference>
<dbReference type="Proteomes" id="UP000321408">
    <property type="component" value="Chromosome"/>
</dbReference>
<dbReference type="SUPFAM" id="SSF48310">
    <property type="entry name" value="Aldehyde ferredoxin oxidoreductase, C-terminal domains"/>
    <property type="match status" value="1"/>
</dbReference>
<keyword evidence="11" id="KW-1185">Reference proteome</keyword>
<dbReference type="OrthoDB" id="30771at2157"/>
<feature type="domain" description="Aldehyde ferredoxin oxidoreductase N-terminal" evidence="9">
    <location>
        <begin position="5"/>
        <end position="220"/>
    </location>
</feature>
<evidence type="ECO:0000256" key="4">
    <source>
        <dbReference type="ARBA" id="ARBA00022723"/>
    </source>
</evidence>
<comment type="cofactor">
    <cofactor evidence="8">
        <name>tungstopterin</name>
        <dbReference type="ChEBI" id="CHEBI:30402"/>
    </cofactor>
</comment>
<evidence type="ECO:0000256" key="7">
    <source>
        <dbReference type="ARBA" id="ARBA00023014"/>
    </source>
</evidence>
<dbReference type="GO" id="GO:0051539">
    <property type="term" value="F:4 iron, 4 sulfur cluster binding"/>
    <property type="evidence" value="ECO:0007669"/>
    <property type="project" value="UniProtKB-KW"/>
</dbReference>
<dbReference type="AlphaFoldDB" id="A0A5B9D607"/>
<keyword evidence="5" id="KW-0560">Oxidoreductase</keyword>
<sequence length="617" mass="66085">MANGFMGKFATVNLSKGIIGIADIDENYFKKFLGGKGIGTRLIWDHLKKLEAKGINIAELDALSPDNLLVFATGPGTAVTGFPCSGRHHVMTLKAPLTGSIGSANSGGSWGAYLKMAGYDGIIVEGKAETPKYLVVINGELKLEDASELWGKNAFETDALLKEKHNIEGLNLSVSCIAQPGENLLPTACIINDEHRAAGRTGVGAVMGSKNLKAIIVGGEAKVEIAKPEAFKEISKRCYASLKENGVTGTGLPTYGTAVLVNIINNIGALPFNNWQSAYNEKADMISGETLAKDYLIKNMPCWGCTISCGRVVSVKEGPFKLDYSEGPEYESIWAFGNSCGVMDLAAIIMANHLCNKYGLDTITAGSTIACAMELAEKGYIPAEDYAGLDLKFGSGAGLVESVKLMGLNSGFGKKLALGSRKLATMYGHPELSMSMKGLEAPAYDPRGVKGIGLNYATSNRGGCHVTGYTIAPEVVGLPEQLDRLSYEGKALWVKIFQDFTSTVNSVVNCLFTTFALGAADFGDLLTTTTGWDIKDSDVLLIGERIYNLERLIMGKLGIKNQDTLPKRLLEVPLPDGPSKGEIEDLGKMLPEYYKLRGWTSEGIPTPEKLLELELSL</sequence>
<dbReference type="KEGG" id="psyt:DSAG12_00337"/>
<evidence type="ECO:0000256" key="2">
    <source>
        <dbReference type="ARBA" id="ARBA00011032"/>
    </source>
</evidence>
<name>A0A5B9D607_9ARCH</name>
<dbReference type="InterPro" id="IPR013985">
    <property type="entry name" value="Ald_Fedxn_OxRdtase_dom3"/>
</dbReference>
<dbReference type="InterPro" id="IPR036503">
    <property type="entry name" value="Ald_Fedxn_OxRdtase_N_sf"/>
</dbReference>
<dbReference type="Gene3D" id="1.10.599.10">
    <property type="entry name" value="Aldehyde Ferredoxin Oxidoreductase Protein, subunit A, domain 3"/>
    <property type="match status" value="1"/>
</dbReference>
<gene>
    <name evidence="10" type="ORF">DSAG12_00337</name>
</gene>